<name>A0AAU7V767_9ACTO</name>
<dbReference type="AlphaFoldDB" id="A0AAU7V767"/>
<dbReference type="RefSeq" id="WP_350258334.1">
    <property type="nucleotide sequence ID" value="NZ_CP138335.1"/>
</dbReference>
<dbReference type="Pfam" id="PF14029">
    <property type="entry name" value="DUF4244"/>
    <property type="match status" value="1"/>
</dbReference>
<sequence>MATAGFAGLLVAVLKSGGVKGMITSIIQTALSL</sequence>
<reference evidence="1" key="1">
    <citation type="submission" date="2023-11" db="EMBL/GenBank/DDBJ databases">
        <title>Scrofimicrobium hongkongense sp. nov., isolated from a patient with peritonitis.</title>
        <authorList>
            <person name="Lao H.Y."/>
            <person name="Wong A.Y.P."/>
            <person name="Ng T.L."/>
            <person name="Wong R.Y.L."/>
            <person name="Yau M.C.Y."/>
            <person name="Lam J.Y.W."/>
            <person name="Siu G.K.H."/>
        </authorList>
    </citation>
    <scope>NUCLEOTIDE SEQUENCE</scope>
    <source>
        <strain evidence="1">R131</strain>
    </source>
</reference>
<organism evidence="1">
    <name type="scientific">Scrofimicrobium appendicitidis</name>
    <dbReference type="NCBI Taxonomy" id="3079930"/>
    <lineage>
        <taxon>Bacteria</taxon>
        <taxon>Bacillati</taxon>
        <taxon>Actinomycetota</taxon>
        <taxon>Actinomycetes</taxon>
        <taxon>Actinomycetales</taxon>
        <taxon>Actinomycetaceae</taxon>
        <taxon>Scrofimicrobium</taxon>
    </lineage>
</organism>
<dbReference type="KEGG" id="sapp:SAC06_00825"/>
<protein>
    <submittedName>
        <fullName evidence="1">DUF4244 domain-containing protein</fullName>
    </submittedName>
</protein>
<evidence type="ECO:0000313" key="1">
    <source>
        <dbReference type="EMBL" id="XBW08135.1"/>
    </source>
</evidence>
<accession>A0AAU7V767</accession>
<proteinExistence type="predicted"/>
<dbReference type="InterPro" id="IPR025338">
    <property type="entry name" value="DUF4244"/>
</dbReference>
<dbReference type="EMBL" id="CP138335">
    <property type="protein sequence ID" value="XBW08135.1"/>
    <property type="molecule type" value="Genomic_DNA"/>
</dbReference>
<gene>
    <name evidence="1" type="ORF">SAC06_00825</name>
</gene>